<dbReference type="Pfam" id="PF14103">
    <property type="entry name" value="DUF4276"/>
    <property type="match status" value="1"/>
</dbReference>
<organism evidence="1 2">
    <name type="scientific">Spongiactinospora rosea</name>
    <dbReference type="NCBI Taxonomy" id="2248750"/>
    <lineage>
        <taxon>Bacteria</taxon>
        <taxon>Bacillati</taxon>
        <taxon>Actinomycetota</taxon>
        <taxon>Actinomycetes</taxon>
        <taxon>Streptosporangiales</taxon>
        <taxon>Streptosporangiaceae</taxon>
        <taxon>Spongiactinospora</taxon>
    </lineage>
</organism>
<dbReference type="OrthoDB" id="3687853at2"/>
<dbReference type="InterPro" id="IPR025455">
    <property type="entry name" value="DUF4276"/>
</dbReference>
<comment type="caution">
    <text evidence="1">The sequence shown here is derived from an EMBL/GenBank/DDBJ whole genome shotgun (WGS) entry which is preliminary data.</text>
</comment>
<reference evidence="1 2" key="1">
    <citation type="submission" date="2018-06" db="EMBL/GenBank/DDBJ databases">
        <title>Sphaerisporangium craniellae sp. nov., isolated from a marine sponge in the South China Sea.</title>
        <authorList>
            <person name="Li L."/>
        </authorList>
    </citation>
    <scope>NUCLEOTIDE SEQUENCE [LARGE SCALE GENOMIC DNA]</scope>
    <source>
        <strain evidence="1 2">LHW63015</strain>
    </source>
</reference>
<name>A0A366LMA1_9ACTN</name>
<accession>A0A366LMA1</accession>
<evidence type="ECO:0008006" key="3">
    <source>
        <dbReference type="Google" id="ProtNLM"/>
    </source>
</evidence>
<gene>
    <name evidence="1" type="ORF">DP939_41500</name>
</gene>
<evidence type="ECO:0000313" key="1">
    <source>
        <dbReference type="EMBL" id="RBQ14292.1"/>
    </source>
</evidence>
<keyword evidence="2" id="KW-1185">Reference proteome</keyword>
<dbReference type="EMBL" id="QMEY01000035">
    <property type="protein sequence ID" value="RBQ14292.1"/>
    <property type="molecule type" value="Genomic_DNA"/>
</dbReference>
<dbReference type="Proteomes" id="UP000253303">
    <property type="component" value="Unassembled WGS sequence"/>
</dbReference>
<proteinExistence type="predicted"/>
<evidence type="ECO:0000313" key="2">
    <source>
        <dbReference type="Proteomes" id="UP000253303"/>
    </source>
</evidence>
<dbReference type="RefSeq" id="WP_113986330.1">
    <property type="nucleotide sequence ID" value="NZ_QMEY01000035.1"/>
</dbReference>
<dbReference type="AlphaFoldDB" id="A0A366LMA1"/>
<sequence length="200" mass="22312">MSRPLVAGLIAEGETDELFLSRVISRQLRALADRSERCRIDIEPVEFGTLRMIKDDARIHAAAVELAADCHIVFLHNDHREREKAERLAKALQDAGVDRPVIPLVPVRETEAWLLVDHGVWAAVPGADLGPLPARPRDAEKIADPKRVLREVLARVSHREVRDHFAFAGDRVGLDVLCRLPAYAEWVTATTKALVDQGFL</sequence>
<protein>
    <recommendedName>
        <fullName evidence="3">DUF4276 family protein</fullName>
    </recommendedName>
</protein>